<evidence type="ECO:0000313" key="2">
    <source>
        <dbReference type="EMBL" id="VFJ93048.1"/>
    </source>
</evidence>
<gene>
    <name evidence="2" type="ORF">BECKLFY1418B_GA0070995_104120</name>
    <name evidence="3" type="ORF">BECKLFY1418C_GA0070996_105817</name>
</gene>
<proteinExistence type="predicted"/>
<dbReference type="InterPro" id="IPR031807">
    <property type="entry name" value="HicB-like"/>
</dbReference>
<dbReference type="PANTHER" id="PTHR34504">
    <property type="entry name" value="ANTITOXIN HICB"/>
    <property type="match status" value="1"/>
</dbReference>
<reference evidence="3" key="1">
    <citation type="submission" date="2019-02" db="EMBL/GenBank/DDBJ databases">
        <authorList>
            <person name="Gruber-Vodicka R. H."/>
            <person name="Seah K. B. B."/>
        </authorList>
    </citation>
    <scope>NUCLEOTIDE SEQUENCE</scope>
    <source>
        <strain evidence="3">BECK_BY7</strain>
        <strain evidence="2">BECK_M7</strain>
    </source>
</reference>
<sequence length="71" mass="7748">MKYTAILEKGASSHGAFVPDLPGCIAVGETKEEALRLIGEAIEFHIQGLLDAKEEIPRPRCDFAQVEVKLP</sequence>
<name>A0A450WR45_9GAMM</name>
<accession>A0A450WR45</accession>
<dbReference type="Pfam" id="PF15919">
    <property type="entry name" value="HicB_lk_antitox"/>
    <property type="match status" value="1"/>
</dbReference>
<protein>
    <submittedName>
        <fullName evidence="3">Predicted nuclease of the RNAse H fold, HicB family</fullName>
    </submittedName>
</protein>
<dbReference type="Gene3D" id="3.30.160.250">
    <property type="match status" value="1"/>
</dbReference>
<evidence type="ECO:0000313" key="3">
    <source>
        <dbReference type="EMBL" id="VFK19478.1"/>
    </source>
</evidence>
<dbReference type="InterPro" id="IPR051404">
    <property type="entry name" value="TA_system_antitoxin"/>
</dbReference>
<dbReference type="EMBL" id="CAADFF010000041">
    <property type="protein sequence ID" value="VFJ93048.1"/>
    <property type="molecule type" value="Genomic_DNA"/>
</dbReference>
<dbReference type="PANTHER" id="PTHR34504:SF2">
    <property type="entry name" value="UPF0150 PROTEIN SSL0259"/>
    <property type="match status" value="1"/>
</dbReference>
<dbReference type="AlphaFoldDB" id="A0A450WR45"/>
<feature type="domain" description="HicB-like antitoxin of toxin-antitoxin system" evidence="1">
    <location>
        <begin position="3"/>
        <end position="60"/>
    </location>
</feature>
<organism evidence="3">
    <name type="scientific">Candidatus Kentrum sp. LFY</name>
    <dbReference type="NCBI Taxonomy" id="2126342"/>
    <lineage>
        <taxon>Bacteria</taxon>
        <taxon>Pseudomonadati</taxon>
        <taxon>Pseudomonadota</taxon>
        <taxon>Gammaproteobacteria</taxon>
        <taxon>Candidatus Kentrum</taxon>
    </lineage>
</organism>
<dbReference type="EMBL" id="CAADFN010000058">
    <property type="protein sequence ID" value="VFK19478.1"/>
    <property type="molecule type" value="Genomic_DNA"/>
</dbReference>
<dbReference type="SUPFAM" id="SSF143100">
    <property type="entry name" value="TTHA1013/TTHA0281-like"/>
    <property type="match status" value="1"/>
</dbReference>
<dbReference type="InterPro" id="IPR035069">
    <property type="entry name" value="TTHA1013/TTHA0281-like"/>
</dbReference>
<evidence type="ECO:0000259" key="1">
    <source>
        <dbReference type="Pfam" id="PF15919"/>
    </source>
</evidence>